<evidence type="ECO:0008006" key="5">
    <source>
        <dbReference type="Google" id="ProtNLM"/>
    </source>
</evidence>
<evidence type="ECO:0000256" key="1">
    <source>
        <dbReference type="SAM" id="MobiDB-lite"/>
    </source>
</evidence>
<evidence type="ECO:0000313" key="4">
    <source>
        <dbReference type="Proteomes" id="UP001333110"/>
    </source>
</evidence>
<evidence type="ECO:0000313" key="3">
    <source>
        <dbReference type="EMBL" id="KAK4826823.1"/>
    </source>
</evidence>
<dbReference type="EMBL" id="JAUNZN010000002">
    <property type="protein sequence ID" value="KAK4826823.1"/>
    <property type="molecule type" value="Genomic_DNA"/>
</dbReference>
<keyword evidence="4" id="KW-1185">Reference proteome</keyword>
<feature type="transmembrane region" description="Helical" evidence="2">
    <location>
        <begin position="220"/>
        <end position="244"/>
    </location>
</feature>
<protein>
    <recommendedName>
        <fullName evidence="5">Protein brambleberry</fullName>
    </recommendedName>
</protein>
<dbReference type="AlphaFoldDB" id="A0AAN7PIY2"/>
<keyword evidence="2" id="KW-0472">Membrane</keyword>
<dbReference type="Proteomes" id="UP001333110">
    <property type="component" value="Unassembled WGS sequence"/>
</dbReference>
<organism evidence="3 4">
    <name type="scientific">Mycteria americana</name>
    <name type="common">Wood stork</name>
    <dbReference type="NCBI Taxonomy" id="33587"/>
    <lineage>
        <taxon>Eukaryota</taxon>
        <taxon>Metazoa</taxon>
        <taxon>Chordata</taxon>
        <taxon>Craniata</taxon>
        <taxon>Vertebrata</taxon>
        <taxon>Euteleostomi</taxon>
        <taxon>Archelosauria</taxon>
        <taxon>Archosauria</taxon>
        <taxon>Dinosauria</taxon>
        <taxon>Saurischia</taxon>
        <taxon>Theropoda</taxon>
        <taxon>Coelurosauria</taxon>
        <taxon>Aves</taxon>
        <taxon>Neognathae</taxon>
        <taxon>Neoaves</taxon>
        <taxon>Aequornithes</taxon>
        <taxon>Ciconiiformes</taxon>
        <taxon>Ciconiidae</taxon>
        <taxon>Mycteria</taxon>
    </lineage>
</organism>
<proteinExistence type="predicted"/>
<comment type="caution">
    <text evidence="3">The sequence shown here is derived from an EMBL/GenBank/DDBJ whole genome shotgun (WGS) entry which is preliminary data.</text>
</comment>
<name>A0AAN7PIY2_MYCAM</name>
<sequence length="420" mass="46033">MTTGDERFQAEATCRELPSPDSCHDQVTVRLHSSCANPSEEEEAKPGVDLFNHQASAEGHRTYPCTPDMCSPQEGQKELWEQPAGWLWLTLETPVHHNLQQPALNETLIASGQHQVAQLMEDITRRMGHPWVQLPQLIPTLYPSPPRPESDLTLLLAQQSQMEEVMEKLRQVNRSLGLMLVAVEGARSRLENHLQQFHAVLDPAGQSPSAISTGILHSSYFVLLVVLLVPTPPRAILLLLFLASSALGELLGIPALSALLALAVAGQWLVAAARRGAGGAWLVLPQEEPRHRLTSTPDRECKMELLQEELDRMETSCLQESLCLEQPSAMAGDLPGLAGRVSPIPGGWRTKLSSRRAMPELALGAGKRWEPKPYNPSQSLASDVSLLSPRSPCQGLTRAGQRCRKKAIPGQDFCHVHTTG</sequence>
<keyword evidence="2" id="KW-1133">Transmembrane helix</keyword>
<feature type="region of interest" description="Disordered" evidence="1">
    <location>
        <begin position="1"/>
        <end position="23"/>
    </location>
</feature>
<accession>A0AAN7PIY2</accession>
<evidence type="ECO:0000256" key="2">
    <source>
        <dbReference type="SAM" id="Phobius"/>
    </source>
</evidence>
<gene>
    <name evidence="3" type="ORF">QYF61_011631</name>
</gene>
<feature type="transmembrane region" description="Helical" evidence="2">
    <location>
        <begin position="250"/>
        <end position="271"/>
    </location>
</feature>
<keyword evidence="2" id="KW-0812">Transmembrane</keyword>
<reference evidence="3 4" key="1">
    <citation type="journal article" date="2023" name="J. Hered.">
        <title>Chromosome-level genome of the wood stork (Mycteria americana) provides insight into avian chromosome evolution.</title>
        <authorList>
            <person name="Flamio R. Jr."/>
            <person name="Ramstad K.M."/>
        </authorList>
    </citation>
    <scope>NUCLEOTIDE SEQUENCE [LARGE SCALE GENOMIC DNA]</scope>
    <source>
        <strain evidence="3">JAX WOST 10</strain>
    </source>
</reference>